<organism evidence="2 3">
    <name type="scientific">Dielma fastidiosa</name>
    <dbReference type="NCBI Taxonomy" id="1034346"/>
    <lineage>
        <taxon>Bacteria</taxon>
        <taxon>Bacillati</taxon>
        <taxon>Bacillota</taxon>
        <taxon>Erysipelotrichia</taxon>
        <taxon>Erysipelotrichales</taxon>
        <taxon>Erysipelotrichaceae</taxon>
        <taxon>Dielma</taxon>
    </lineage>
</organism>
<dbReference type="EMBL" id="QJKH01000002">
    <property type="protein sequence ID" value="PXX81157.1"/>
    <property type="molecule type" value="Genomic_DNA"/>
</dbReference>
<feature type="transmembrane region" description="Helical" evidence="1">
    <location>
        <begin position="12"/>
        <end position="35"/>
    </location>
</feature>
<evidence type="ECO:0000313" key="2">
    <source>
        <dbReference type="EMBL" id="PXX81157.1"/>
    </source>
</evidence>
<dbReference type="STRING" id="1034346.GCA_000313565_02287"/>
<reference evidence="2 3" key="1">
    <citation type="submission" date="2018-05" db="EMBL/GenBank/DDBJ databases">
        <title>Genomic Encyclopedia of Type Strains, Phase IV (KMG-IV): sequencing the most valuable type-strain genomes for metagenomic binning, comparative biology and taxonomic classification.</title>
        <authorList>
            <person name="Goeker M."/>
        </authorList>
    </citation>
    <scope>NUCLEOTIDE SEQUENCE [LARGE SCALE GENOMIC DNA]</scope>
    <source>
        <strain evidence="2 3">JC118</strain>
    </source>
</reference>
<accession>A0A318LHJ6</accession>
<keyword evidence="1" id="KW-0472">Membrane</keyword>
<gene>
    <name evidence="2" type="ORF">DES51_102280</name>
</gene>
<keyword evidence="1" id="KW-1133">Transmembrane helix</keyword>
<comment type="caution">
    <text evidence="2">The sequence shown here is derived from an EMBL/GenBank/DDBJ whole genome shotgun (WGS) entry which is preliminary data.</text>
</comment>
<feature type="transmembrane region" description="Helical" evidence="1">
    <location>
        <begin position="150"/>
        <end position="167"/>
    </location>
</feature>
<keyword evidence="1" id="KW-0812">Transmembrane</keyword>
<keyword evidence="3" id="KW-1185">Reference proteome</keyword>
<proteinExistence type="predicted"/>
<feature type="transmembrane region" description="Helical" evidence="1">
    <location>
        <begin position="41"/>
        <end position="63"/>
    </location>
</feature>
<dbReference type="Proteomes" id="UP000247612">
    <property type="component" value="Unassembled WGS sequence"/>
</dbReference>
<sequence length="213" mass="25981">MGKKKVLLRIPLTKWGLIIGGSLVLNFALCYYYSLYYTENLFLTLWMNFVIQPFYFALLFSTYEFNKTEIVRYKNFTQYFKKRFIEQLGLTVIYLAYLFITMYFLHEILSVKLDFDLLLYYLWWCGMLFVLFNCFYIYSTYIGKRTVYEITLIILFILQMLFAMYSDTLRPYLFMAYPLYMRELNDFQMTSVLILVYLLVYWCSSLRFKEMGD</sequence>
<feature type="transmembrane region" description="Helical" evidence="1">
    <location>
        <begin position="84"/>
        <end position="105"/>
    </location>
</feature>
<name>A0A318LHJ6_9FIRM</name>
<dbReference type="AlphaFoldDB" id="A0A318LHJ6"/>
<protein>
    <submittedName>
        <fullName evidence="2">Uncharacterized protein</fullName>
    </submittedName>
</protein>
<evidence type="ECO:0000256" key="1">
    <source>
        <dbReference type="SAM" id="Phobius"/>
    </source>
</evidence>
<evidence type="ECO:0000313" key="3">
    <source>
        <dbReference type="Proteomes" id="UP000247612"/>
    </source>
</evidence>
<feature type="transmembrane region" description="Helical" evidence="1">
    <location>
        <begin position="117"/>
        <end position="138"/>
    </location>
</feature>
<feature type="transmembrane region" description="Helical" evidence="1">
    <location>
        <begin position="187"/>
        <end position="204"/>
    </location>
</feature>